<comment type="subcellular location">
    <subcellularLocation>
        <location evidence="1">Cytoplasm</location>
    </subcellularLocation>
</comment>
<dbReference type="GO" id="GO:0061710">
    <property type="term" value="F:L-threonylcarbamoyladenylate synthase"/>
    <property type="evidence" value="ECO:0007669"/>
    <property type="project" value="UniProtKB-EC"/>
</dbReference>
<dbReference type="Pfam" id="PF01300">
    <property type="entry name" value="Sua5_yciO_yrdC"/>
    <property type="match status" value="1"/>
</dbReference>
<name>T1B1X0_9ZZZZ</name>
<evidence type="ECO:0000256" key="9">
    <source>
        <dbReference type="ARBA" id="ARBA00022840"/>
    </source>
</evidence>
<dbReference type="AlphaFoldDB" id="T1B1X0"/>
<evidence type="ECO:0000256" key="6">
    <source>
        <dbReference type="ARBA" id="ARBA00022694"/>
    </source>
</evidence>
<reference evidence="14" key="1">
    <citation type="submission" date="2013-08" db="EMBL/GenBank/DDBJ databases">
        <authorList>
            <person name="Mendez C."/>
            <person name="Richter M."/>
            <person name="Ferrer M."/>
            <person name="Sanchez J."/>
        </authorList>
    </citation>
    <scope>NUCLEOTIDE SEQUENCE</scope>
</reference>
<accession>T1B1X0</accession>
<evidence type="ECO:0000256" key="7">
    <source>
        <dbReference type="ARBA" id="ARBA00022695"/>
    </source>
</evidence>
<evidence type="ECO:0000256" key="4">
    <source>
        <dbReference type="ARBA" id="ARBA00022490"/>
    </source>
</evidence>
<keyword evidence="4" id="KW-0963">Cytoplasm</keyword>
<organism evidence="14">
    <name type="scientific">mine drainage metagenome</name>
    <dbReference type="NCBI Taxonomy" id="410659"/>
    <lineage>
        <taxon>unclassified sequences</taxon>
        <taxon>metagenomes</taxon>
        <taxon>ecological metagenomes</taxon>
    </lineage>
</organism>
<evidence type="ECO:0000256" key="1">
    <source>
        <dbReference type="ARBA" id="ARBA00004496"/>
    </source>
</evidence>
<dbReference type="NCBIfam" id="TIGR00057">
    <property type="entry name" value="L-threonylcarbamoyladenylate synthase"/>
    <property type="match status" value="1"/>
</dbReference>
<dbReference type="GO" id="GO:0005524">
    <property type="term" value="F:ATP binding"/>
    <property type="evidence" value="ECO:0007669"/>
    <property type="project" value="UniProtKB-KW"/>
</dbReference>
<feature type="non-terminal residue" evidence="14">
    <location>
        <position position="182"/>
    </location>
</feature>
<dbReference type="GO" id="GO:0005737">
    <property type="term" value="C:cytoplasm"/>
    <property type="evidence" value="ECO:0007669"/>
    <property type="project" value="UniProtKB-SubCell"/>
</dbReference>
<evidence type="ECO:0000256" key="2">
    <source>
        <dbReference type="ARBA" id="ARBA00007663"/>
    </source>
</evidence>
<reference evidence="14" key="2">
    <citation type="journal article" date="2014" name="ISME J.">
        <title>Microbial stratification in low pH oxic and suboxic macroscopic growths along an acid mine drainage.</title>
        <authorList>
            <person name="Mendez-Garcia C."/>
            <person name="Mesa V."/>
            <person name="Sprenger R.R."/>
            <person name="Richter M."/>
            <person name="Diez M.S."/>
            <person name="Solano J."/>
            <person name="Bargiela R."/>
            <person name="Golyshina O.V."/>
            <person name="Manteca A."/>
            <person name="Ramos J.L."/>
            <person name="Gallego J.R."/>
            <person name="Llorente I."/>
            <person name="Martins Dos Santos V.A."/>
            <person name="Jensen O.N."/>
            <person name="Pelaez A.I."/>
            <person name="Sanchez J."/>
            <person name="Ferrer M."/>
        </authorList>
    </citation>
    <scope>NUCLEOTIDE SEQUENCE</scope>
</reference>
<evidence type="ECO:0000256" key="8">
    <source>
        <dbReference type="ARBA" id="ARBA00022741"/>
    </source>
</evidence>
<keyword evidence="6" id="KW-0819">tRNA processing</keyword>
<dbReference type="Gene3D" id="3.90.870.10">
    <property type="entry name" value="DHBP synthase"/>
    <property type="match status" value="1"/>
</dbReference>
<dbReference type="PANTHER" id="PTHR17490">
    <property type="entry name" value="SUA5"/>
    <property type="match status" value="1"/>
</dbReference>
<dbReference type="GO" id="GO:0003725">
    <property type="term" value="F:double-stranded RNA binding"/>
    <property type="evidence" value="ECO:0007669"/>
    <property type="project" value="InterPro"/>
</dbReference>
<evidence type="ECO:0000259" key="13">
    <source>
        <dbReference type="PROSITE" id="PS51163"/>
    </source>
</evidence>
<dbReference type="PROSITE" id="PS51163">
    <property type="entry name" value="YRDC"/>
    <property type="match status" value="1"/>
</dbReference>
<dbReference type="GO" id="GO:0008033">
    <property type="term" value="P:tRNA processing"/>
    <property type="evidence" value="ECO:0007669"/>
    <property type="project" value="UniProtKB-KW"/>
</dbReference>
<evidence type="ECO:0000256" key="11">
    <source>
        <dbReference type="ARBA" id="ARBA00048366"/>
    </source>
</evidence>
<evidence type="ECO:0000256" key="5">
    <source>
        <dbReference type="ARBA" id="ARBA00022679"/>
    </source>
</evidence>
<keyword evidence="9" id="KW-0067">ATP-binding</keyword>
<feature type="domain" description="YrdC-like" evidence="13">
    <location>
        <begin position="2"/>
        <end position="182"/>
    </location>
</feature>
<evidence type="ECO:0000256" key="10">
    <source>
        <dbReference type="ARBA" id="ARBA00029774"/>
    </source>
</evidence>
<keyword evidence="8" id="KW-0547">Nucleotide-binding</keyword>
<protein>
    <recommendedName>
        <fullName evidence="10">L-threonylcarbamoyladenylate synthase</fullName>
        <ecNumber evidence="3">2.7.7.87</ecNumber>
    </recommendedName>
    <alternativeName>
        <fullName evidence="10">L-threonylcarbamoyladenylate synthase</fullName>
    </alternativeName>
</protein>
<dbReference type="InterPro" id="IPR050156">
    <property type="entry name" value="TC-AMP_synthase_SUA5"/>
</dbReference>
<sequence>MTDPIPRAVRALRAGGIVGYPTDTLYGLAVPATNLAAVESLVRAKGRATGQPISVAFSSFEELEPYSELSEEGRSFVRTHLPGPYTILAPPSARARREFAPAIAGGASMGIRIPDHPLARSLAEHAGPITATSANRHGERPARTASEARRIFGDEVAMYLPSDPAPSGAPSTLVDLTRGVPA</sequence>
<comment type="catalytic activity">
    <reaction evidence="11">
        <text>L-threonine + hydrogencarbonate + ATP = L-threonylcarbamoyladenylate + diphosphate + H2O</text>
        <dbReference type="Rhea" id="RHEA:36407"/>
        <dbReference type="ChEBI" id="CHEBI:15377"/>
        <dbReference type="ChEBI" id="CHEBI:17544"/>
        <dbReference type="ChEBI" id="CHEBI:30616"/>
        <dbReference type="ChEBI" id="CHEBI:33019"/>
        <dbReference type="ChEBI" id="CHEBI:57926"/>
        <dbReference type="ChEBI" id="CHEBI:73682"/>
        <dbReference type="EC" id="2.7.7.87"/>
    </reaction>
</comment>
<dbReference type="PANTHER" id="PTHR17490:SF16">
    <property type="entry name" value="THREONYLCARBAMOYL-AMP SYNTHASE"/>
    <property type="match status" value="1"/>
</dbReference>
<dbReference type="GO" id="GO:0006450">
    <property type="term" value="P:regulation of translational fidelity"/>
    <property type="evidence" value="ECO:0007669"/>
    <property type="project" value="TreeGrafter"/>
</dbReference>
<dbReference type="GO" id="GO:0000049">
    <property type="term" value="F:tRNA binding"/>
    <property type="evidence" value="ECO:0007669"/>
    <property type="project" value="TreeGrafter"/>
</dbReference>
<evidence type="ECO:0000313" key="14">
    <source>
        <dbReference type="EMBL" id="EQD63847.1"/>
    </source>
</evidence>
<dbReference type="SUPFAM" id="SSF55821">
    <property type="entry name" value="YrdC/RibB"/>
    <property type="match status" value="1"/>
</dbReference>
<comment type="caution">
    <text evidence="14">The sequence shown here is derived from an EMBL/GenBank/DDBJ whole genome shotgun (WGS) entry which is preliminary data.</text>
</comment>
<keyword evidence="7" id="KW-0548">Nucleotidyltransferase</keyword>
<evidence type="ECO:0000256" key="3">
    <source>
        <dbReference type="ARBA" id="ARBA00012584"/>
    </source>
</evidence>
<feature type="region of interest" description="Disordered" evidence="12">
    <location>
        <begin position="162"/>
        <end position="182"/>
    </location>
</feature>
<dbReference type="InterPro" id="IPR017945">
    <property type="entry name" value="DHBP_synth_RibB-like_a/b_dom"/>
</dbReference>
<dbReference type="EC" id="2.7.7.87" evidence="3"/>
<dbReference type="EMBL" id="AUZY01004333">
    <property type="protein sequence ID" value="EQD63847.1"/>
    <property type="molecule type" value="Genomic_DNA"/>
</dbReference>
<proteinExistence type="inferred from homology"/>
<comment type="similarity">
    <text evidence="2">Belongs to the SUA5 family.</text>
</comment>
<keyword evidence="5" id="KW-0808">Transferase</keyword>
<gene>
    <name evidence="14" type="ORF">B1B_06826</name>
</gene>
<evidence type="ECO:0000256" key="12">
    <source>
        <dbReference type="SAM" id="MobiDB-lite"/>
    </source>
</evidence>
<dbReference type="InterPro" id="IPR006070">
    <property type="entry name" value="Sua5-like_dom"/>
</dbReference>